<feature type="domain" description="TonB-dependent receptor plug" evidence="13">
    <location>
        <begin position="67"/>
        <end position="171"/>
    </location>
</feature>
<dbReference type="Gene3D" id="2.40.170.20">
    <property type="entry name" value="TonB-dependent receptor, beta-barrel domain"/>
    <property type="match status" value="1"/>
</dbReference>
<comment type="subcellular location">
    <subcellularLocation>
        <location evidence="1 10">Cell outer membrane</location>
        <topology evidence="1 10">Multi-pass membrane protein</topology>
    </subcellularLocation>
</comment>
<feature type="domain" description="TonB-dependent receptor-like beta-barrel" evidence="12">
    <location>
        <begin position="266"/>
        <end position="610"/>
    </location>
</feature>
<dbReference type="Pfam" id="PF07715">
    <property type="entry name" value="Plug"/>
    <property type="match status" value="1"/>
</dbReference>
<dbReference type="GO" id="GO:0015889">
    <property type="term" value="P:cobalamin transport"/>
    <property type="evidence" value="ECO:0007669"/>
    <property type="project" value="TreeGrafter"/>
</dbReference>
<keyword evidence="8 10" id="KW-0472">Membrane</keyword>
<evidence type="ECO:0000256" key="9">
    <source>
        <dbReference type="ARBA" id="ARBA00023237"/>
    </source>
</evidence>
<evidence type="ECO:0000256" key="8">
    <source>
        <dbReference type="ARBA" id="ARBA00023136"/>
    </source>
</evidence>
<dbReference type="PANTHER" id="PTHR30069">
    <property type="entry name" value="TONB-DEPENDENT OUTER MEMBRANE RECEPTOR"/>
    <property type="match status" value="1"/>
</dbReference>
<keyword evidence="2 10" id="KW-0813">Transport</keyword>
<dbReference type="SUPFAM" id="SSF56935">
    <property type="entry name" value="Porins"/>
    <property type="match status" value="1"/>
</dbReference>
<dbReference type="PROSITE" id="PS52016">
    <property type="entry name" value="TONB_DEPENDENT_REC_3"/>
    <property type="match status" value="1"/>
</dbReference>
<evidence type="ECO:0000256" key="2">
    <source>
        <dbReference type="ARBA" id="ARBA00022448"/>
    </source>
</evidence>
<accession>A0A9X4YAQ2</accession>
<dbReference type="Pfam" id="PF00593">
    <property type="entry name" value="TonB_dep_Rec_b-barrel"/>
    <property type="match status" value="1"/>
</dbReference>
<organism evidence="14 15">
    <name type="scientific">Vreelandella halophila</name>
    <dbReference type="NCBI Taxonomy" id="86177"/>
    <lineage>
        <taxon>Bacteria</taxon>
        <taxon>Pseudomonadati</taxon>
        <taxon>Pseudomonadota</taxon>
        <taxon>Gammaproteobacteria</taxon>
        <taxon>Oceanospirillales</taxon>
        <taxon>Halomonadaceae</taxon>
        <taxon>Vreelandella</taxon>
    </lineage>
</organism>
<dbReference type="CDD" id="cd01347">
    <property type="entry name" value="ligand_gated_channel"/>
    <property type="match status" value="1"/>
</dbReference>
<dbReference type="InterPro" id="IPR000531">
    <property type="entry name" value="Beta-barrel_TonB"/>
</dbReference>
<evidence type="ECO:0000256" key="1">
    <source>
        <dbReference type="ARBA" id="ARBA00004571"/>
    </source>
</evidence>
<keyword evidence="9 10" id="KW-0998">Cell outer membrane</keyword>
<evidence type="ECO:0000256" key="5">
    <source>
        <dbReference type="ARBA" id="ARBA00022729"/>
    </source>
</evidence>
<evidence type="ECO:0000256" key="7">
    <source>
        <dbReference type="ARBA" id="ARBA00023077"/>
    </source>
</evidence>
<gene>
    <name evidence="14" type="ORF">GLW01_05560</name>
</gene>
<name>A0A9X4YAQ2_9GAMM</name>
<sequence>MLCGEAQQATGSYTMTNRQAILPLAAAISLSASVSTAQTADGITQVSSLELNPLIVTSSRMTETADEALSAVSVIDREEIEQRQPQSTFDLLQTEPGVDVARNGGRGANNSVFLRGTESDHTLVLMDGMRVSSATTGQFAWRALPPASVERIEIVRGPRASLYGSDAIGGVVQVFSREPDEPYLRLRGGSNRTRQVEAGFGDDGPVRYGLNVGYEATDGFPSQEEGAGVQEDHGYRGRTVSGFASAPVAAETRLTGRVWANSSAVEFSTTNSQGEFETGEQDTRNLSSRVSLEQSLMAAWDHEIGVGYSEDQLENFGARSDDVHNLIRTRRTTVDWRHDVSVTESQTVQFGADFREANVLSEDRITGTEDFDKTLGNTGVYALWRGMFDGLDTEASVRHDDNRDFGSATTWQLAGGIPVEQGVRLRASLGTAFKAPSANELYSPGFFGGLYAGNPDLEPEESRSGELGVRFRDQGGSERAEVNLFVTRIDDLIAYQGQDFQAVNVDEAEIQGLEFIYGRSLQDWHLDFSATFQKAENRTTGERLARRPDEKASLVLGHDLDNRTRLSVEAKVAGERPDGSTTLAGYGVVNLAATRQLREGLKLEARVENLTNSDYQLANTYNTRDLSAFVGIRWEPWQ</sequence>
<evidence type="ECO:0000256" key="11">
    <source>
        <dbReference type="RuleBase" id="RU003357"/>
    </source>
</evidence>
<comment type="similarity">
    <text evidence="10 11">Belongs to the TonB-dependent receptor family.</text>
</comment>
<evidence type="ECO:0000256" key="4">
    <source>
        <dbReference type="ARBA" id="ARBA00022692"/>
    </source>
</evidence>
<keyword evidence="15" id="KW-1185">Reference proteome</keyword>
<comment type="caution">
    <text evidence="14">The sequence shown here is derived from an EMBL/GenBank/DDBJ whole genome shotgun (WGS) entry which is preliminary data.</text>
</comment>
<dbReference type="InterPro" id="IPR012910">
    <property type="entry name" value="Plug_dom"/>
</dbReference>
<keyword evidence="4 10" id="KW-0812">Transmembrane</keyword>
<dbReference type="Proteomes" id="UP000460751">
    <property type="component" value="Unassembled WGS sequence"/>
</dbReference>
<dbReference type="Gene3D" id="2.170.130.10">
    <property type="entry name" value="TonB-dependent receptor, plug domain"/>
    <property type="match status" value="1"/>
</dbReference>
<keyword evidence="5" id="KW-0732">Signal</keyword>
<dbReference type="InterPro" id="IPR036942">
    <property type="entry name" value="Beta-barrel_TonB_sf"/>
</dbReference>
<evidence type="ECO:0000313" key="15">
    <source>
        <dbReference type="Proteomes" id="UP000460751"/>
    </source>
</evidence>
<keyword evidence="6" id="KW-0406">Ion transport</keyword>
<keyword evidence="14" id="KW-0675">Receptor</keyword>
<evidence type="ECO:0000256" key="10">
    <source>
        <dbReference type="PROSITE-ProRule" id="PRU01360"/>
    </source>
</evidence>
<evidence type="ECO:0000313" key="14">
    <source>
        <dbReference type="EMBL" id="MYL26259.1"/>
    </source>
</evidence>
<dbReference type="AlphaFoldDB" id="A0A9X4YAQ2"/>
<dbReference type="EMBL" id="WMEX01000002">
    <property type="protein sequence ID" value="MYL26259.1"/>
    <property type="molecule type" value="Genomic_DNA"/>
</dbReference>
<dbReference type="GO" id="GO:0009279">
    <property type="term" value="C:cell outer membrane"/>
    <property type="evidence" value="ECO:0007669"/>
    <property type="project" value="UniProtKB-SubCell"/>
</dbReference>
<proteinExistence type="inferred from homology"/>
<evidence type="ECO:0000256" key="6">
    <source>
        <dbReference type="ARBA" id="ARBA00023065"/>
    </source>
</evidence>
<evidence type="ECO:0000259" key="12">
    <source>
        <dbReference type="Pfam" id="PF00593"/>
    </source>
</evidence>
<protein>
    <submittedName>
        <fullName evidence="14">TonB-dependent receptor</fullName>
    </submittedName>
</protein>
<evidence type="ECO:0000256" key="3">
    <source>
        <dbReference type="ARBA" id="ARBA00022452"/>
    </source>
</evidence>
<keyword evidence="7 11" id="KW-0798">TonB box</keyword>
<dbReference type="InterPro" id="IPR037066">
    <property type="entry name" value="Plug_dom_sf"/>
</dbReference>
<dbReference type="PANTHER" id="PTHR30069:SF53">
    <property type="entry name" value="COLICIN I RECEPTOR-RELATED"/>
    <property type="match status" value="1"/>
</dbReference>
<dbReference type="GO" id="GO:0006811">
    <property type="term" value="P:monoatomic ion transport"/>
    <property type="evidence" value="ECO:0007669"/>
    <property type="project" value="UniProtKB-KW"/>
</dbReference>
<dbReference type="InterPro" id="IPR039426">
    <property type="entry name" value="TonB-dep_rcpt-like"/>
</dbReference>
<keyword evidence="3 10" id="KW-1134">Transmembrane beta strand</keyword>
<evidence type="ECO:0000259" key="13">
    <source>
        <dbReference type="Pfam" id="PF07715"/>
    </source>
</evidence>
<reference evidence="14 15" key="1">
    <citation type="submission" date="2019-11" db="EMBL/GenBank/DDBJ databases">
        <title>Genome sequences of 17 halophilic strains isolated from different environments.</title>
        <authorList>
            <person name="Furrow R.E."/>
        </authorList>
    </citation>
    <scope>NUCLEOTIDE SEQUENCE [LARGE SCALE GENOMIC DNA]</scope>
    <source>
        <strain evidence="14 15">22507_15_FS</strain>
    </source>
</reference>